<comment type="caution">
    <text evidence="1">The sequence shown here is derived from an EMBL/GenBank/DDBJ whole genome shotgun (WGS) entry which is preliminary data.</text>
</comment>
<keyword evidence="2" id="KW-1185">Reference proteome</keyword>
<name>A0ACB5SL14_9PEZI</name>
<organism evidence="1 2">
    <name type="scientific">Neofusicoccum parvum</name>
    <dbReference type="NCBI Taxonomy" id="310453"/>
    <lineage>
        <taxon>Eukaryota</taxon>
        <taxon>Fungi</taxon>
        <taxon>Dikarya</taxon>
        <taxon>Ascomycota</taxon>
        <taxon>Pezizomycotina</taxon>
        <taxon>Dothideomycetes</taxon>
        <taxon>Dothideomycetes incertae sedis</taxon>
        <taxon>Botryosphaeriales</taxon>
        <taxon>Botryosphaeriaceae</taxon>
        <taxon>Neofusicoccum</taxon>
    </lineage>
</organism>
<protein>
    <submittedName>
        <fullName evidence="1">Male sterility protein</fullName>
    </submittedName>
</protein>
<reference evidence="1" key="1">
    <citation type="submission" date="2024-09" db="EMBL/GenBank/DDBJ databases">
        <title>Draft Genome Sequences of Neofusicoccum parvum.</title>
        <authorList>
            <person name="Ashida A."/>
            <person name="Camagna M."/>
            <person name="Tanaka A."/>
            <person name="Takemoto D."/>
        </authorList>
    </citation>
    <scope>NUCLEOTIDE SEQUENCE</scope>
    <source>
        <strain evidence="1">PPO83</strain>
    </source>
</reference>
<sequence length="551" mass="60122">MVSQISHELTQSSASPLNAVPLITRADYRASATSVPIGRVTAHTGALQGSKTAWIIHSSGSTGFPKPIFLSHRALLANFAKGLGLRAFCASPLFHSHGLMELFRCIYRGAPMYMANHARPVTRANLVRAMRAAAPELVTAVPFVLGLLAEGPDGVAELARAEVVMFAGSACPDAVGDRLVEAGVNLVANYGSSETGAIMSSLRPRGDTAWAYVRMAAPVAPHVLMDEIAPGVFECVALESLASRGPSNCDDPPNSFRTRDLFTRHPDPARPHWWKYLTRLDDRLTLVNGEKVLPLPIEGRVRQSELVAEAVVFGAGRAVPGLLVFRALDGRAMGDGEFVDAVWEAVEDANRGAESFSRIPRELVVPMPLGTEWPRTDKGTVVRQQVYDVFKDVIDGAYARFEQIDQDAGSDEPLLSLDVPDLEQWLLERFRVDLGAQLQSAEADIFAAGVDSLQTMRMWSLIRKTLDLGTRREELSQNVVYEKGNVKVLGKHLYGLRTGEEVEQSDEDELLAMQELVEKYSIFDEHVPEDASKPEGEVVVSTCLEAGTFSC</sequence>
<dbReference type="EMBL" id="BSXG01000127">
    <property type="protein sequence ID" value="GME46777.1"/>
    <property type="molecule type" value="Genomic_DNA"/>
</dbReference>
<evidence type="ECO:0000313" key="2">
    <source>
        <dbReference type="Proteomes" id="UP001165186"/>
    </source>
</evidence>
<accession>A0ACB5SL14</accession>
<proteinExistence type="predicted"/>
<gene>
    <name evidence="1" type="primary">g1241</name>
    <name evidence="1" type="ORF">NpPPO83_00001241</name>
</gene>
<dbReference type="Proteomes" id="UP001165186">
    <property type="component" value="Unassembled WGS sequence"/>
</dbReference>
<evidence type="ECO:0000313" key="1">
    <source>
        <dbReference type="EMBL" id="GME46777.1"/>
    </source>
</evidence>